<dbReference type="CDD" id="cd00067">
    <property type="entry name" value="GAL4"/>
    <property type="match status" value="1"/>
</dbReference>
<keyword evidence="10" id="KW-1185">Reference proteome</keyword>
<evidence type="ECO:0000313" key="10">
    <source>
        <dbReference type="Proteomes" id="UP000315522"/>
    </source>
</evidence>
<keyword evidence="1" id="KW-0479">Metal-binding</keyword>
<dbReference type="GO" id="GO:0003677">
    <property type="term" value="F:DNA binding"/>
    <property type="evidence" value="ECO:0007669"/>
    <property type="project" value="UniProtKB-KW"/>
</dbReference>
<dbReference type="InterPro" id="IPR001138">
    <property type="entry name" value="Zn2Cys6_DnaBD"/>
</dbReference>
<comment type="caution">
    <text evidence="9">The sequence shown here is derived from an EMBL/GenBank/DDBJ whole genome shotgun (WGS) entry which is preliminary data.</text>
</comment>
<evidence type="ECO:0000256" key="5">
    <source>
        <dbReference type="ARBA" id="ARBA00023163"/>
    </source>
</evidence>
<protein>
    <recommendedName>
        <fullName evidence="8">Zn(2)-C6 fungal-type domain-containing protein</fullName>
    </recommendedName>
</protein>
<dbReference type="SUPFAM" id="SSF57701">
    <property type="entry name" value="Zn2/Cys6 DNA-binding domain"/>
    <property type="match status" value="1"/>
</dbReference>
<dbReference type="GO" id="GO:0008270">
    <property type="term" value="F:zinc ion binding"/>
    <property type="evidence" value="ECO:0007669"/>
    <property type="project" value="InterPro"/>
</dbReference>
<dbReference type="SMART" id="SM00066">
    <property type="entry name" value="GAL4"/>
    <property type="match status" value="1"/>
</dbReference>
<keyword evidence="3" id="KW-0805">Transcription regulation</keyword>
<dbReference type="AlphaFoldDB" id="A0A559M793"/>
<feature type="domain" description="Zn(2)-C6 fungal-type" evidence="8">
    <location>
        <begin position="20"/>
        <end position="50"/>
    </location>
</feature>
<evidence type="ECO:0000313" key="9">
    <source>
        <dbReference type="EMBL" id="TVY88836.1"/>
    </source>
</evidence>
<reference evidence="9 10" key="1">
    <citation type="submission" date="2018-05" db="EMBL/GenBank/DDBJ databases">
        <title>Genome sequencing and assembly of the regulated plant pathogen Lachnellula willkommii and related sister species for the development of diagnostic species identification markers.</title>
        <authorList>
            <person name="Giroux E."/>
            <person name="Bilodeau G."/>
        </authorList>
    </citation>
    <scope>NUCLEOTIDE SEQUENCE [LARGE SCALE GENOMIC DNA]</scope>
    <source>
        <strain evidence="9 10">CBS 172.35</strain>
    </source>
</reference>
<keyword evidence="4" id="KW-0238">DNA-binding</keyword>
<evidence type="ECO:0000256" key="6">
    <source>
        <dbReference type="ARBA" id="ARBA00023242"/>
    </source>
</evidence>
<dbReference type="InterPro" id="IPR036864">
    <property type="entry name" value="Zn2-C6_fun-type_DNA-bd_sf"/>
</dbReference>
<keyword evidence="2" id="KW-0862">Zinc</keyword>
<keyword evidence="6" id="KW-0539">Nucleus</keyword>
<dbReference type="InterPro" id="IPR052360">
    <property type="entry name" value="Transcr_Regulatory_Proteins"/>
</dbReference>
<keyword evidence="5" id="KW-0804">Transcription</keyword>
<dbReference type="Pfam" id="PF11951">
    <property type="entry name" value="Fungal_trans_2"/>
    <property type="match status" value="1"/>
</dbReference>
<evidence type="ECO:0000256" key="2">
    <source>
        <dbReference type="ARBA" id="ARBA00022833"/>
    </source>
</evidence>
<dbReference type="Gene3D" id="4.10.240.10">
    <property type="entry name" value="Zn(2)-C6 fungal-type DNA-binding domain"/>
    <property type="match status" value="1"/>
</dbReference>
<accession>A0A559M793</accession>
<organism evidence="9 10">
    <name type="scientific">Lachnellula willkommii</name>
    <dbReference type="NCBI Taxonomy" id="215461"/>
    <lineage>
        <taxon>Eukaryota</taxon>
        <taxon>Fungi</taxon>
        <taxon>Dikarya</taxon>
        <taxon>Ascomycota</taxon>
        <taxon>Pezizomycotina</taxon>
        <taxon>Leotiomycetes</taxon>
        <taxon>Helotiales</taxon>
        <taxon>Lachnaceae</taxon>
        <taxon>Lachnellula</taxon>
    </lineage>
</organism>
<dbReference type="PANTHER" id="PTHR36206:SF4">
    <property type="entry name" value="HYPOTHETICAL CONSERVED PROTEIN (EUROFUNG)-RELATED"/>
    <property type="match status" value="1"/>
</dbReference>
<evidence type="ECO:0000256" key="1">
    <source>
        <dbReference type="ARBA" id="ARBA00022723"/>
    </source>
</evidence>
<evidence type="ECO:0000256" key="4">
    <source>
        <dbReference type="ARBA" id="ARBA00023125"/>
    </source>
</evidence>
<name>A0A559M793_9HELO</name>
<evidence type="ECO:0000256" key="7">
    <source>
        <dbReference type="SAM" id="MobiDB-lite"/>
    </source>
</evidence>
<evidence type="ECO:0000259" key="8">
    <source>
        <dbReference type="PROSITE" id="PS50048"/>
    </source>
</evidence>
<dbReference type="PROSITE" id="PS50048">
    <property type="entry name" value="ZN2_CY6_FUNGAL_2"/>
    <property type="match status" value="1"/>
</dbReference>
<dbReference type="EMBL" id="QGML01001529">
    <property type="protein sequence ID" value="TVY88836.1"/>
    <property type="molecule type" value="Genomic_DNA"/>
</dbReference>
<dbReference type="GO" id="GO:0000981">
    <property type="term" value="F:DNA-binding transcription factor activity, RNA polymerase II-specific"/>
    <property type="evidence" value="ECO:0007669"/>
    <property type="project" value="InterPro"/>
</dbReference>
<feature type="region of interest" description="Disordered" evidence="7">
    <location>
        <begin position="44"/>
        <end position="66"/>
    </location>
</feature>
<dbReference type="Pfam" id="PF00172">
    <property type="entry name" value="Zn_clus"/>
    <property type="match status" value="1"/>
</dbReference>
<sequence>MLGNKPQKATRASAPKSRHGCLTCKHRRVKCDETKPNCRPCRKSSRSCHWNPETKPAAPKPQRAIRPQTALHPQAASNQLSRVRPSGALQFIDQSEAYYFYTFQQDTSRELSGFRKSTAWTQTMLQSCHSEPFVLRSLVAIGALDKSIKMSHAASVEPQLHDNSQLIANQHRQFALATYDKAIIGMRRMTPDLDQPAFLRKTLIACLLVNCIESYLQDPNTACLHAQAGYDLLHRWVEKYPHKVTGLGSPNSSIIEDDIYSEFARQDLSTALRLMTIADSKPAPRPGPGPQMQRHGTMWGIDKQLERHQFRRREGTPAVQNMPASFSSIDEARNYLELILRRTFHLVGETFTRIVSVKSESGHAYTADSPGELIDPCHVPEMLLEDRDGYIQDIRRWCKAFDPILDSSLASVDTKISMGAALLRIYALGAEISLAGTYFTQECSFDEYFPDFSEIVELSRFVVQTSTENSPKLEPVFNLDIGIEKGLYSTSLYCRDQTIRHEALQLLRSQAYRDATYNICRMVARASFIVDLEEKGRQEDGRIPEDARYRRIWLLNHHFEESRNLTIMCARRVGYPLGKAYPAKREWRLRTWTQAELESIATSTNPEYPVGKDELKPWPSTLRKPGCVKWAEIHSELLRTVRAYPPD</sequence>
<proteinExistence type="predicted"/>
<dbReference type="PANTHER" id="PTHR36206">
    <property type="entry name" value="ASPERCRYPTIN BIOSYNTHESIS CLUSTER-SPECIFIC TRANSCRIPTION REGULATOR ATNN-RELATED"/>
    <property type="match status" value="1"/>
</dbReference>
<dbReference type="Proteomes" id="UP000315522">
    <property type="component" value="Unassembled WGS sequence"/>
</dbReference>
<dbReference type="InterPro" id="IPR021858">
    <property type="entry name" value="Fun_TF"/>
</dbReference>
<dbReference type="PROSITE" id="PS00463">
    <property type="entry name" value="ZN2_CY6_FUNGAL_1"/>
    <property type="match status" value="1"/>
</dbReference>
<evidence type="ECO:0000256" key="3">
    <source>
        <dbReference type="ARBA" id="ARBA00023015"/>
    </source>
</evidence>
<gene>
    <name evidence="9" type="ORF">LAWI1_G007309</name>
</gene>